<dbReference type="Pfam" id="PF01966">
    <property type="entry name" value="HD"/>
    <property type="match status" value="1"/>
</dbReference>
<dbReference type="Proteomes" id="UP000546970">
    <property type="component" value="Unassembled WGS sequence"/>
</dbReference>
<dbReference type="Gene3D" id="1.10.3210.10">
    <property type="entry name" value="Hypothetical protein af1432"/>
    <property type="match status" value="1"/>
</dbReference>
<organism evidence="4 5">
    <name type="scientific">Collinsella acetigenes</name>
    <dbReference type="NCBI Taxonomy" id="2713419"/>
    <lineage>
        <taxon>Bacteria</taxon>
        <taxon>Bacillati</taxon>
        <taxon>Actinomycetota</taxon>
        <taxon>Coriobacteriia</taxon>
        <taxon>Coriobacteriales</taxon>
        <taxon>Coriobacteriaceae</taxon>
        <taxon>Collinsella</taxon>
    </lineage>
</organism>
<evidence type="ECO:0000256" key="1">
    <source>
        <dbReference type="ARBA" id="ARBA00022553"/>
    </source>
</evidence>
<dbReference type="InterPro" id="IPR006674">
    <property type="entry name" value="HD_domain"/>
</dbReference>
<evidence type="ECO:0000259" key="3">
    <source>
        <dbReference type="PROSITE" id="PS50110"/>
    </source>
</evidence>
<protein>
    <submittedName>
        <fullName evidence="4">Response regulator</fullName>
    </submittedName>
</protein>
<dbReference type="Gene3D" id="3.40.50.2300">
    <property type="match status" value="1"/>
</dbReference>
<dbReference type="EMBL" id="JABBCP010000003">
    <property type="protein sequence ID" value="NMF55813.1"/>
    <property type="molecule type" value="Genomic_DNA"/>
</dbReference>
<dbReference type="Pfam" id="PF00072">
    <property type="entry name" value="Response_reg"/>
    <property type="match status" value="1"/>
</dbReference>
<comment type="caution">
    <text evidence="4">The sequence shown here is derived from an EMBL/GenBank/DDBJ whole genome shotgun (WGS) entry which is preliminary data.</text>
</comment>
<dbReference type="SUPFAM" id="SSF109604">
    <property type="entry name" value="HD-domain/PDEase-like"/>
    <property type="match status" value="1"/>
</dbReference>
<proteinExistence type="predicted"/>
<dbReference type="PANTHER" id="PTHR44591:SF3">
    <property type="entry name" value="RESPONSE REGULATORY DOMAIN-CONTAINING PROTEIN"/>
    <property type="match status" value="1"/>
</dbReference>
<evidence type="ECO:0000313" key="5">
    <source>
        <dbReference type="Proteomes" id="UP000546970"/>
    </source>
</evidence>
<name>A0A7X9UCD6_9ACTN</name>
<dbReference type="SMART" id="SM00448">
    <property type="entry name" value="REC"/>
    <property type="match status" value="1"/>
</dbReference>
<dbReference type="InterPro" id="IPR001789">
    <property type="entry name" value="Sig_transdc_resp-reg_receiver"/>
</dbReference>
<reference evidence="4 5" key="1">
    <citation type="submission" date="2020-04" db="EMBL/GenBank/DDBJ databases">
        <title>Collinsella sp. KGMB02528 nov., an anaerobic actinobacterium isolated from human feces.</title>
        <authorList>
            <person name="Han K.-I."/>
            <person name="Eom M.K."/>
            <person name="Kim J.-S."/>
            <person name="Lee K.C."/>
            <person name="Suh M.K."/>
            <person name="Park S.-H."/>
            <person name="Lee J.H."/>
            <person name="Kang S.W."/>
            <person name="Park J.-E."/>
            <person name="Oh B.S."/>
            <person name="Yu S.Y."/>
            <person name="Choi S.-H."/>
            <person name="Lee D.H."/>
            <person name="Yoon H."/>
            <person name="Kim B.-Y."/>
            <person name="Lee J.H."/>
            <person name="Lee J.-S."/>
        </authorList>
    </citation>
    <scope>NUCLEOTIDE SEQUENCE [LARGE SCALE GENOMIC DNA]</scope>
    <source>
        <strain evidence="4 5">KGMB02528</strain>
    </source>
</reference>
<dbReference type="RefSeq" id="WP_169277462.1">
    <property type="nucleotide sequence ID" value="NZ_JABBCP010000003.1"/>
</dbReference>
<accession>A0A7X9UCD6</accession>
<dbReference type="SUPFAM" id="SSF52172">
    <property type="entry name" value="CheY-like"/>
    <property type="match status" value="1"/>
</dbReference>
<gene>
    <name evidence="4" type="ORF">HF320_05675</name>
</gene>
<dbReference type="InterPro" id="IPR050595">
    <property type="entry name" value="Bact_response_regulator"/>
</dbReference>
<dbReference type="GO" id="GO:0000160">
    <property type="term" value="P:phosphorelay signal transduction system"/>
    <property type="evidence" value="ECO:0007669"/>
    <property type="project" value="InterPro"/>
</dbReference>
<dbReference type="PANTHER" id="PTHR44591">
    <property type="entry name" value="STRESS RESPONSE REGULATOR PROTEIN 1"/>
    <property type="match status" value="1"/>
</dbReference>
<feature type="modified residue" description="4-aspartylphosphate" evidence="2">
    <location>
        <position position="52"/>
    </location>
</feature>
<evidence type="ECO:0000256" key="2">
    <source>
        <dbReference type="PROSITE-ProRule" id="PRU00169"/>
    </source>
</evidence>
<dbReference type="InterPro" id="IPR011006">
    <property type="entry name" value="CheY-like_superfamily"/>
</dbReference>
<dbReference type="PROSITE" id="PS50110">
    <property type="entry name" value="RESPONSE_REGULATORY"/>
    <property type="match status" value="1"/>
</dbReference>
<keyword evidence="5" id="KW-1185">Reference proteome</keyword>
<dbReference type="InterPro" id="IPR003607">
    <property type="entry name" value="HD/PDEase_dom"/>
</dbReference>
<sequence>MQKILVVEDDAPSLILTTEVLKNYKYHVVSAVDGEQALEVAERENPDLALLDVMLPGLNGFQVCERLRSMPQFRNLPILMLTVLNEDSHRFRAIEAGANGFLTKPFKHVELIMRIKALLTASEDTSKMIPLNSAITAFLTALEHRRPGSVTSSRRCANLAEHLAMVSAVTDKAAEKLRIGIMLRDIGFIACSDEIAQKDDTDPNLNEHTIRGLEIISGLNDELVEAIVRYHHSTLKSSDYPTDLPPDVLQCVNIALVCNRLEELVYGPDPCPKQEALEAIQAETQEGYWPEEEAELLARLLSN</sequence>
<dbReference type="CDD" id="cd00077">
    <property type="entry name" value="HDc"/>
    <property type="match status" value="1"/>
</dbReference>
<dbReference type="AlphaFoldDB" id="A0A7X9UCD6"/>
<evidence type="ECO:0000313" key="4">
    <source>
        <dbReference type="EMBL" id="NMF55813.1"/>
    </source>
</evidence>
<keyword evidence="1 2" id="KW-0597">Phosphoprotein</keyword>
<feature type="domain" description="Response regulatory" evidence="3">
    <location>
        <begin position="3"/>
        <end position="119"/>
    </location>
</feature>